<organism evidence="2 3">
    <name type="scientific">Streptomyces cynarae</name>
    <dbReference type="NCBI Taxonomy" id="2981134"/>
    <lineage>
        <taxon>Bacteria</taxon>
        <taxon>Bacillati</taxon>
        <taxon>Actinomycetota</taxon>
        <taxon>Actinomycetes</taxon>
        <taxon>Kitasatosporales</taxon>
        <taxon>Streptomycetaceae</taxon>
        <taxon>Streptomyces</taxon>
    </lineage>
</organism>
<protein>
    <submittedName>
        <fullName evidence="2">Nitronate monooxygenase</fullName>
    </submittedName>
</protein>
<evidence type="ECO:0000256" key="1">
    <source>
        <dbReference type="SAM" id="MobiDB-lite"/>
    </source>
</evidence>
<keyword evidence="3" id="KW-1185">Reference proteome</keyword>
<dbReference type="GO" id="GO:0004497">
    <property type="term" value="F:monooxygenase activity"/>
    <property type="evidence" value="ECO:0007669"/>
    <property type="project" value="UniProtKB-KW"/>
</dbReference>
<dbReference type="Proteomes" id="UP001061298">
    <property type="component" value="Chromosome"/>
</dbReference>
<proteinExistence type="predicted"/>
<keyword evidence="2" id="KW-0503">Monooxygenase</keyword>
<dbReference type="EMBL" id="CP106793">
    <property type="protein sequence ID" value="UXY22980.1"/>
    <property type="molecule type" value="Genomic_DNA"/>
</dbReference>
<keyword evidence="2" id="KW-0560">Oxidoreductase</keyword>
<accession>A0ABY6E8T1</accession>
<evidence type="ECO:0000313" key="3">
    <source>
        <dbReference type="Proteomes" id="UP001061298"/>
    </source>
</evidence>
<dbReference type="PANTHER" id="PTHR32332:SF20">
    <property type="entry name" value="2-NITROPROPANE DIOXYGENASE-LIKE PROTEIN"/>
    <property type="match status" value="1"/>
</dbReference>
<feature type="region of interest" description="Disordered" evidence="1">
    <location>
        <begin position="92"/>
        <end position="117"/>
    </location>
</feature>
<dbReference type="SUPFAM" id="SSF51412">
    <property type="entry name" value="Inosine monophosphate dehydrogenase (IMPDH)"/>
    <property type="match status" value="1"/>
</dbReference>
<reference evidence="2" key="1">
    <citation type="submission" date="2022-10" db="EMBL/GenBank/DDBJ databases">
        <authorList>
            <person name="Mo P."/>
        </authorList>
    </citation>
    <scope>NUCLEOTIDE SEQUENCE</scope>
    <source>
        <strain evidence="2">HUAS 13-4</strain>
    </source>
</reference>
<name>A0ABY6E8T1_9ACTN</name>
<sequence>MRSGRSLRHVDPAAHAPRCALPDLLSAVRREVSVPLVAAGGIATPDTVAEALATGAVAVMVGTVLLRTDEAGTSAPYRAALADPARRQTVVTRGGADASQPSCRPPGSASPGRCSGRQIRGVCRVPSVSKRGSGLATPA</sequence>
<evidence type="ECO:0000313" key="2">
    <source>
        <dbReference type="EMBL" id="UXY22980.1"/>
    </source>
</evidence>
<dbReference type="RefSeq" id="WP_263233076.1">
    <property type="nucleotide sequence ID" value="NZ_CP106793.1"/>
</dbReference>
<dbReference type="Pfam" id="PF03060">
    <property type="entry name" value="NMO"/>
    <property type="match status" value="1"/>
</dbReference>
<dbReference type="InterPro" id="IPR013785">
    <property type="entry name" value="Aldolase_TIM"/>
</dbReference>
<gene>
    <name evidence="2" type="ORF">N8I84_32990</name>
</gene>
<dbReference type="PANTHER" id="PTHR32332">
    <property type="entry name" value="2-NITROPROPANE DIOXYGENASE"/>
    <property type="match status" value="1"/>
</dbReference>
<dbReference type="Gene3D" id="3.20.20.70">
    <property type="entry name" value="Aldolase class I"/>
    <property type="match status" value="1"/>
</dbReference>